<dbReference type="SMART" id="SM00086">
    <property type="entry name" value="PAC"/>
    <property type="match status" value="2"/>
</dbReference>
<feature type="domain" description="Histidine kinase" evidence="6">
    <location>
        <begin position="869"/>
        <end position="1089"/>
    </location>
</feature>
<dbReference type="PRINTS" id="PR00344">
    <property type="entry name" value="BCTRLSENSOR"/>
</dbReference>
<dbReference type="NCBIfam" id="TIGR00229">
    <property type="entry name" value="sensory_box"/>
    <property type="match status" value="4"/>
</dbReference>
<dbReference type="InterPro" id="IPR001610">
    <property type="entry name" value="PAC"/>
</dbReference>
<dbReference type="CDD" id="cd00082">
    <property type="entry name" value="HisKA"/>
    <property type="match status" value="1"/>
</dbReference>
<dbReference type="PROSITE" id="PS50113">
    <property type="entry name" value="PAC"/>
    <property type="match status" value="1"/>
</dbReference>
<dbReference type="InterPro" id="IPR029016">
    <property type="entry name" value="GAF-like_dom_sf"/>
</dbReference>
<dbReference type="InterPro" id="IPR004358">
    <property type="entry name" value="Sig_transdc_His_kin-like_C"/>
</dbReference>
<evidence type="ECO:0000256" key="3">
    <source>
        <dbReference type="ARBA" id="ARBA00022553"/>
    </source>
</evidence>
<dbReference type="Gene3D" id="3.30.450.20">
    <property type="entry name" value="PAS domain"/>
    <property type="match status" value="5"/>
</dbReference>
<dbReference type="Gene3D" id="3.30.565.10">
    <property type="entry name" value="Histidine kinase-like ATPase, C-terminal domain"/>
    <property type="match status" value="1"/>
</dbReference>
<protein>
    <recommendedName>
        <fullName evidence="2">histidine kinase</fullName>
        <ecNumber evidence="2">2.7.13.3</ecNumber>
    </recommendedName>
</protein>
<keyword evidence="4" id="KW-0808">Transferase</keyword>
<evidence type="ECO:0000313" key="9">
    <source>
        <dbReference type="EMBL" id="KKN19479.1"/>
    </source>
</evidence>
<feature type="domain" description="PAS" evidence="7">
    <location>
        <begin position="473"/>
        <end position="544"/>
    </location>
</feature>
<dbReference type="SMART" id="SM00387">
    <property type="entry name" value="HATPase_c"/>
    <property type="match status" value="1"/>
</dbReference>
<evidence type="ECO:0000259" key="6">
    <source>
        <dbReference type="PROSITE" id="PS50109"/>
    </source>
</evidence>
<dbReference type="PROSITE" id="PS50109">
    <property type="entry name" value="HIS_KIN"/>
    <property type="match status" value="1"/>
</dbReference>
<comment type="catalytic activity">
    <reaction evidence="1">
        <text>ATP + protein L-histidine = ADP + protein N-phospho-L-histidine.</text>
        <dbReference type="EC" id="2.7.13.3"/>
    </reaction>
</comment>
<dbReference type="Pfam" id="PF13188">
    <property type="entry name" value="PAS_8"/>
    <property type="match status" value="1"/>
</dbReference>
<dbReference type="Pfam" id="PF01590">
    <property type="entry name" value="GAF"/>
    <property type="match status" value="1"/>
</dbReference>
<organism evidence="9">
    <name type="scientific">marine sediment metagenome</name>
    <dbReference type="NCBI Taxonomy" id="412755"/>
    <lineage>
        <taxon>unclassified sequences</taxon>
        <taxon>metagenomes</taxon>
        <taxon>ecological metagenomes</taxon>
    </lineage>
</organism>
<feature type="domain" description="PAC" evidence="8">
    <location>
        <begin position="546"/>
        <end position="597"/>
    </location>
</feature>
<dbReference type="AlphaFoldDB" id="A0A0F9NNL0"/>
<dbReference type="SMART" id="SM00388">
    <property type="entry name" value="HisKA"/>
    <property type="match status" value="1"/>
</dbReference>
<reference evidence="9" key="1">
    <citation type="journal article" date="2015" name="Nature">
        <title>Complex archaea that bridge the gap between prokaryotes and eukaryotes.</title>
        <authorList>
            <person name="Spang A."/>
            <person name="Saw J.H."/>
            <person name="Jorgensen S.L."/>
            <person name="Zaremba-Niedzwiedzka K."/>
            <person name="Martijn J."/>
            <person name="Lind A.E."/>
            <person name="van Eijk R."/>
            <person name="Schleper C."/>
            <person name="Guy L."/>
            <person name="Ettema T.J."/>
        </authorList>
    </citation>
    <scope>NUCLEOTIDE SEQUENCE</scope>
</reference>
<dbReference type="InterPro" id="IPR036097">
    <property type="entry name" value="HisK_dim/P_sf"/>
</dbReference>
<sequence>MLGKKVSGRGKVIKKKQELKFLALLSDITERKRQEERYKSLYEFERLISLISIDFINVLNKNLDDLIDQTLKKIGQFVNAARCSLFIFSEDSSMMTNTNEWCIDPSDSQIDILQNIPSEKFGYYLKLLKEKKGVIVNHINDIPSEAIGEREWVKKYGFRSSMFVPMTYKNNLFGTLGFYGEINVEREWSKDIINLLRLLANIFVNSIVRKRTEQKLKESEEIFRNIVESIPLGLHMFEIDSAEKLIFTGSNSTADKILNLNNKQFIGKTIEEAFPPLKETDIPDRLREAAFKGEPSKWEQVTYEDEKIKGAFEVHAFQTSPRKVVSTFTDITERLEAEKKIKESEEKYRSLFENMTVGFAYHKIIVDENNIPIDYQFLEANPAFEKLTGLNTNEIIGKPVTEVLPGIENDPVDWISKYGRVALTGIPITFESYAEPLDQWYSVLSYSPKKGYFAVTFTNITDRKKSVQNLRKSEEKYRLITENANDLIAVLNEKFEYEFINENVYQNILGYGIEDLIGKVNLELIHPEDRKQTTIALSRILRKGKGSHQLRTEAKNGTYKWLEVTAKNFYDSKGRKKILTISRDITDRKIIENSLQKSEQKNRNIVNSIPLGMHMYQVNSEGNLIFIGANSTADKMFNVDNRKFIGKTIEKAFPPIKDTDIPDSFLDAALTGKSSTWDQITYEDEKVKGAYEVHAFQTSPGNMVASFADITERLEIERNLRESEEKFRTIADQSFMGIGIIQEDKIIYANEAISKILEYSLDEIMPWTKSSIVLNMIHPEDLQMLREQRKRRRIDNPNLKPNISYRIITKSGAIKWIDQYLKVIIYHGKEAELISIIDITEKKHAEEIILQENLKLMELNKMREDLIIRVSHELRTPLTSIYGASQILLNHHKKELNKNVLNLVEISHRGGIRLKKLIENLIDTSKLKWEKLILNRKNEDLGAIVDECVEEMMLLAQNRNIIINTDLNNKIFLKVDKLRLEQVITNILSNAIKNTPSLGKIYISIIETKNKVGINIKDTGIGITLEEKKLLFEKFGKIERYGMDLGVDIEGAGLGLFISKEIVELHGGQIIIKSEGRNKGTEVIIELSK</sequence>
<evidence type="ECO:0000259" key="8">
    <source>
        <dbReference type="PROSITE" id="PS50113"/>
    </source>
</evidence>
<dbReference type="EMBL" id="LAZR01003331">
    <property type="protein sequence ID" value="KKN19479.1"/>
    <property type="molecule type" value="Genomic_DNA"/>
</dbReference>
<dbReference type="SUPFAM" id="SSF47384">
    <property type="entry name" value="Homodimeric domain of signal transducing histidine kinase"/>
    <property type="match status" value="1"/>
</dbReference>
<dbReference type="SMART" id="SM00091">
    <property type="entry name" value="PAS"/>
    <property type="match status" value="5"/>
</dbReference>
<dbReference type="InterPro" id="IPR035965">
    <property type="entry name" value="PAS-like_dom_sf"/>
</dbReference>
<dbReference type="Pfam" id="PF02518">
    <property type="entry name" value="HATPase_c"/>
    <property type="match status" value="1"/>
</dbReference>
<gene>
    <name evidence="9" type="ORF">LCGC14_0945330</name>
</gene>
<dbReference type="SMART" id="SM00065">
    <property type="entry name" value="GAF"/>
    <property type="match status" value="1"/>
</dbReference>
<dbReference type="InterPro" id="IPR003594">
    <property type="entry name" value="HATPase_dom"/>
</dbReference>
<dbReference type="GO" id="GO:0000155">
    <property type="term" value="F:phosphorelay sensor kinase activity"/>
    <property type="evidence" value="ECO:0007669"/>
    <property type="project" value="InterPro"/>
</dbReference>
<dbReference type="Gene3D" id="3.30.450.40">
    <property type="match status" value="1"/>
</dbReference>
<dbReference type="PANTHER" id="PTHR43304">
    <property type="entry name" value="PHYTOCHROME-LIKE PROTEIN CPH1"/>
    <property type="match status" value="1"/>
</dbReference>
<dbReference type="InterPro" id="IPR052162">
    <property type="entry name" value="Sensor_kinase/Photoreceptor"/>
</dbReference>
<dbReference type="PROSITE" id="PS50112">
    <property type="entry name" value="PAS"/>
    <property type="match status" value="3"/>
</dbReference>
<evidence type="ECO:0000256" key="1">
    <source>
        <dbReference type="ARBA" id="ARBA00000085"/>
    </source>
</evidence>
<dbReference type="InterPro" id="IPR000014">
    <property type="entry name" value="PAS"/>
</dbReference>
<dbReference type="PANTHER" id="PTHR43304:SF1">
    <property type="entry name" value="PAC DOMAIN-CONTAINING PROTEIN"/>
    <property type="match status" value="1"/>
</dbReference>
<evidence type="ECO:0000256" key="4">
    <source>
        <dbReference type="ARBA" id="ARBA00022679"/>
    </source>
</evidence>
<name>A0A0F9NNL0_9ZZZZ</name>
<dbReference type="InterPro" id="IPR013655">
    <property type="entry name" value="PAS_fold_3"/>
</dbReference>
<dbReference type="Pfam" id="PF00512">
    <property type="entry name" value="HisKA"/>
    <property type="match status" value="1"/>
</dbReference>
<feature type="domain" description="PAS" evidence="7">
    <location>
        <begin position="344"/>
        <end position="404"/>
    </location>
</feature>
<evidence type="ECO:0000256" key="2">
    <source>
        <dbReference type="ARBA" id="ARBA00012438"/>
    </source>
</evidence>
<accession>A0A0F9NNL0</accession>
<dbReference type="Pfam" id="PF08447">
    <property type="entry name" value="PAS_3"/>
    <property type="match status" value="2"/>
</dbReference>
<keyword evidence="3" id="KW-0597">Phosphoprotein</keyword>
<proteinExistence type="predicted"/>
<evidence type="ECO:0000256" key="5">
    <source>
        <dbReference type="ARBA" id="ARBA00022777"/>
    </source>
</evidence>
<dbReference type="InterPro" id="IPR036890">
    <property type="entry name" value="HATPase_C_sf"/>
</dbReference>
<dbReference type="InterPro" id="IPR003018">
    <property type="entry name" value="GAF"/>
</dbReference>
<dbReference type="InterPro" id="IPR005467">
    <property type="entry name" value="His_kinase_dom"/>
</dbReference>
<comment type="caution">
    <text evidence="9">The sequence shown here is derived from an EMBL/GenBank/DDBJ whole genome shotgun (WGS) entry which is preliminary data.</text>
</comment>
<feature type="domain" description="PAS" evidence="7">
    <location>
        <begin position="745"/>
        <end position="797"/>
    </location>
</feature>
<dbReference type="InterPro" id="IPR003661">
    <property type="entry name" value="HisK_dim/P_dom"/>
</dbReference>
<evidence type="ECO:0000259" key="7">
    <source>
        <dbReference type="PROSITE" id="PS50112"/>
    </source>
</evidence>
<dbReference type="SUPFAM" id="SSF55781">
    <property type="entry name" value="GAF domain-like"/>
    <property type="match status" value="1"/>
</dbReference>
<dbReference type="InterPro" id="IPR000700">
    <property type="entry name" value="PAS-assoc_C"/>
</dbReference>
<dbReference type="Gene3D" id="1.10.287.130">
    <property type="match status" value="1"/>
</dbReference>
<dbReference type="CDD" id="cd00075">
    <property type="entry name" value="HATPase"/>
    <property type="match status" value="1"/>
</dbReference>
<dbReference type="SUPFAM" id="SSF55874">
    <property type="entry name" value="ATPase domain of HSP90 chaperone/DNA topoisomerase II/histidine kinase"/>
    <property type="match status" value="1"/>
</dbReference>
<dbReference type="CDD" id="cd00130">
    <property type="entry name" value="PAS"/>
    <property type="match status" value="3"/>
</dbReference>
<keyword evidence="5" id="KW-0418">Kinase</keyword>
<dbReference type="SUPFAM" id="SSF55785">
    <property type="entry name" value="PYP-like sensor domain (PAS domain)"/>
    <property type="match status" value="5"/>
</dbReference>
<dbReference type="EC" id="2.7.13.3" evidence="2"/>